<evidence type="ECO:0000259" key="9">
    <source>
        <dbReference type="PROSITE" id="PS50262"/>
    </source>
</evidence>
<dbReference type="PANTHER" id="PTHR10489">
    <property type="entry name" value="CELL ADHESION MOLECULE"/>
    <property type="match status" value="1"/>
</dbReference>
<feature type="transmembrane region" description="Helical" evidence="8">
    <location>
        <begin position="218"/>
        <end position="238"/>
    </location>
</feature>
<evidence type="ECO:0000256" key="6">
    <source>
        <dbReference type="ARBA" id="ARBA00023170"/>
    </source>
</evidence>
<dbReference type="PROSITE" id="PS50262">
    <property type="entry name" value="G_PROTEIN_RECEP_F1_2"/>
    <property type="match status" value="1"/>
</dbReference>
<keyword evidence="7" id="KW-0807">Transducer</keyword>
<organism evidence="10">
    <name type="scientific">Equid gammaherpesvirus 2</name>
    <name type="common">Equine herpesvirus 2</name>
    <dbReference type="NCBI Taxonomy" id="12657"/>
    <lineage>
        <taxon>Viruses</taxon>
        <taxon>Duplodnaviria</taxon>
        <taxon>Heunggongvirae</taxon>
        <taxon>Peploviricota</taxon>
        <taxon>Herviviricetes</taxon>
        <taxon>Herpesvirales</taxon>
        <taxon>Orthoherpesviridae</taxon>
        <taxon>Gammaherpesvirinae</taxon>
        <taxon>Percavirus</taxon>
        <taxon>Percavirus equidgamma2</taxon>
    </lineage>
</organism>
<feature type="domain" description="G-protein coupled receptors family 1 profile" evidence="9">
    <location>
        <begin position="71"/>
        <end position="319"/>
    </location>
</feature>
<dbReference type="InterPro" id="IPR000276">
    <property type="entry name" value="GPCR_Rhodpsn"/>
</dbReference>
<feature type="transmembrane region" description="Helical" evidence="8">
    <location>
        <begin position="89"/>
        <end position="110"/>
    </location>
</feature>
<reference evidence="10" key="1">
    <citation type="journal article" date="2007" name="J. Gen. Virol.">
        <title>Sequence analysis of the equid herpesvirus 2 chemokine receptor homologues E1, ORF74 and E6 demonstrates high sequence divergence between field isolates.</title>
        <authorList>
            <person name="Sharp E.L."/>
            <person name="Farrell H.E."/>
            <person name="Borchers K."/>
            <person name="Holmes E.C."/>
            <person name="Davis-Poynter N.J."/>
        </authorList>
    </citation>
    <scope>NUCLEOTIDE SEQUENCE</scope>
    <source>
        <strain evidence="10">Eng-1</strain>
    </source>
</reference>
<accession>A3F146</accession>
<evidence type="ECO:0000256" key="2">
    <source>
        <dbReference type="ARBA" id="ARBA00022692"/>
    </source>
</evidence>
<dbReference type="SUPFAM" id="SSF81321">
    <property type="entry name" value="Family A G protein-coupled receptor-like"/>
    <property type="match status" value="1"/>
</dbReference>
<dbReference type="GO" id="GO:0016020">
    <property type="term" value="C:membrane"/>
    <property type="evidence" value="ECO:0007669"/>
    <property type="project" value="UniProtKB-SubCell"/>
</dbReference>
<feature type="transmembrane region" description="Helical" evidence="8">
    <location>
        <begin position="165"/>
        <end position="182"/>
    </location>
</feature>
<dbReference type="Pfam" id="PF00001">
    <property type="entry name" value="7tm_1"/>
    <property type="match status" value="1"/>
</dbReference>
<evidence type="ECO:0000256" key="4">
    <source>
        <dbReference type="ARBA" id="ARBA00023040"/>
    </source>
</evidence>
<feature type="transmembrane region" description="Helical" evidence="8">
    <location>
        <begin position="56"/>
        <end position="77"/>
    </location>
</feature>
<dbReference type="InterPro" id="IPR050119">
    <property type="entry name" value="CCR1-9-like"/>
</dbReference>
<protein>
    <submittedName>
        <fullName evidence="10">ORF74</fullName>
    </submittedName>
</protein>
<feature type="transmembrane region" description="Helical" evidence="8">
    <location>
        <begin position="130"/>
        <end position="153"/>
    </location>
</feature>
<dbReference type="PRINTS" id="PR00237">
    <property type="entry name" value="GPCRRHODOPSN"/>
</dbReference>
<dbReference type="EMBL" id="EF182594">
    <property type="protein sequence ID" value="ABN14135.1"/>
    <property type="molecule type" value="Genomic_DNA"/>
</dbReference>
<gene>
    <name evidence="10" type="primary">ORF74</name>
</gene>
<evidence type="ECO:0000256" key="1">
    <source>
        <dbReference type="ARBA" id="ARBA00004141"/>
    </source>
</evidence>
<sequence>MEDGSGSESSTSFTPTSYTYYTYYYTVNSSDYDYGNYSGYYGSGNQCPGVTIPRSVVVPCLVILLLVCLIGNLWLLFKLLEKKVKKVSTLILILMCLNSFWGCLCMLLTIVENYAEFNTLMCKLRLFLFWVYVFFDMFLICWLCFDTWCAVWFSVRRRTEANRKCWLLCTVVLLILALILSIQKALHIEAIKTSGQSVSRCQYHKDDHSNMQVFNVSVSMNVLGFLLPLLFLCIFYGMCLWKLYKAVFKTKNKIIKTMLLFVCMFLITWGPYYVLSFIDGLMTAGFIEKSCSLESVLKLLLSLLGLWGMAHGGLQVFIYILCNSHFNNSLFTCFKR</sequence>
<evidence type="ECO:0000256" key="3">
    <source>
        <dbReference type="ARBA" id="ARBA00022989"/>
    </source>
</evidence>
<evidence type="ECO:0000256" key="8">
    <source>
        <dbReference type="SAM" id="Phobius"/>
    </source>
</evidence>
<dbReference type="Gene3D" id="1.20.1070.10">
    <property type="entry name" value="Rhodopsin 7-helix transmembrane proteins"/>
    <property type="match status" value="1"/>
</dbReference>
<proteinExistence type="predicted"/>
<name>A3F146_9GAMA</name>
<keyword evidence="2 8" id="KW-0812">Transmembrane</keyword>
<feature type="transmembrane region" description="Helical" evidence="8">
    <location>
        <begin position="259"/>
        <end position="287"/>
    </location>
</feature>
<feature type="transmembrane region" description="Helical" evidence="8">
    <location>
        <begin position="299"/>
        <end position="322"/>
    </location>
</feature>
<keyword evidence="5 8" id="KW-0472">Membrane</keyword>
<evidence type="ECO:0000256" key="7">
    <source>
        <dbReference type="ARBA" id="ARBA00023224"/>
    </source>
</evidence>
<keyword evidence="3 8" id="KW-1133">Transmembrane helix</keyword>
<evidence type="ECO:0000256" key="5">
    <source>
        <dbReference type="ARBA" id="ARBA00023136"/>
    </source>
</evidence>
<dbReference type="PANTHER" id="PTHR10489:SF932">
    <property type="entry name" value="G-PROTEIN COUPLED RECEPTORS FAMILY 1 PROFILE DOMAIN-CONTAINING PROTEIN"/>
    <property type="match status" value="1"/>
</dbReference>
<keyword evidence="4" id="KW-0297">G-protein coupled receptor</keyword>
<keyword evidence="6" id="KW-0675">Receptor</keyword>
<dbReference type="InterPro" id="IPR017452">
    <property type="entry name" value="GPCR_Rhodpsn_7TM"/>
</dbReference>
<evidence type="ECO:0000313" key="10">
    <source>
        <dbReference type="EMBL" id="ABN14135.1"/>
    </source>
</evidence>
<comment type="subcellular location">
    <subcellularLocation>
        <location evidence="1">Membrane</location>
        <topology evidence="1">Multi-pass membrane protein</topology>
    </subcellularLocation>
</comment>
<dbReference type="GO" id="GO:0004930">
    <property type="term" value="F:G protein-coupled receptor activity"/>
    <property type="evidence" value="ECO:0007669"/>
    <property type="project" value="UniProtKB-KW"/>
</dbReference>